<feature type="compositionally biased region" description="Basic and acidic residues" evidence="7">
    <location>
        <begin position="516"/>
        <end position="534"/>
    </location>
</feature>
<keyword evidence="4 8" id="KW-1133">Transmembrane helix</keyword>
<accession>A0AAD2FYR2</accession>
<dbReference type="Pfam" id="PF00233">
    <property type="entry name" value="PDEase_I"/>
    <property type="match status" value="1"/>
</dbReference>
<keyword evidence="2 8" id="KW-0812">Transmembrane</keyword>
<organism evidence="11 12">
    <name type="scientific">Cylindrotheca closterium</name>
    <dbReference type="NCBI Taxonomy" id="2856"/>
    <lineage>
        <taxon>Eukaryota</taxon>
        <taxon>Sar</taxon>
        <taxon>Stramenopiles</taxon>
        <taxon>Ochrophyta</taxon>
        <taxon>Bacillariophyta</taxon>
        <taxon>Bacillariophyceae</taxon>
        <taxon>Bacillariophycidae</taxon>
        <taxon>Bacillariales</taxon>
        <taxon>Bacillariaceae</taxon>
        <taxon>Cylindrotheca</taxon>
    </lineage>
</organism>
<dbReference type="SMART" id="SM00471">
    <property type="entry name" value="HDc"/>
    <property type="match status" value="1"/>
</dbReference>
<evidence type="ECO:0000256" key="4">
    <source>
        <dbReference type="ARBA" id="ARBA00022989"/>
    </source>
</evidence>
<evidence type="ECO:0000256" key="2">
    <source>
        <dbReference type="ARBA" id="ARBA00022692"/>
    </source>
</evidence>
<feature type="compositionally biased region" description="Acidic residues" evidence="7">
    <location>
        <begin position="857"/>
        <end position="869"/>
    </location>
</feature>
<dbReference type="GO" id="GO:0035556">
    <property type="term" value="P:intracellular signal transduction"/>
    <property type="evidence" value="ECO:0007669"/>
    <property type="project" value="InterPro"/>
</dbReference>
<dbReference type="GO" id="GO:0004016">
    <property type="term" value="F:adenylate cyclase activity"/>
    <property type="evidence" value="ECO:0007669"/>
    <property type="project" value="TreeGrafter"/>
</dbReference>
<dbReference type="InterPro" id="IPR001054">
    <property type="entry name" value="A/G_cyclase"/>
</dbReference>
<dbReference type="InterPro" id="IPR050401">
    <property type="entry name" value="Cyclic_nucleotide_synthase"/>
</dbReference>
<proteinExistence type="predicted"/>
<feature type="region of interest" description="Disordered" evidence="7">
    <location>
        <begin position="39"/>
        <end position="62"/>
    </location>
</feature>
<dbReference type="PANTHER" id="PTHR11920:SF335">
    <property type="entry name" value="GUANYLATE CYCLASE"/>
    <property type="match status" value="1"/>
</dbReference>
<keyword evidence="12" id="KW-1185">Reference proteome</keyword>
<evidence type="ECO:0000256" key="5">
    <source>
        <dbReference type="ARBA" id="ARBA00023136"/>
    </source>
</evidence>
<dbReference type="GO" id="GO:0000166">
    <property type="term" value="F:nucleotide binding"/>
    <property type="evidence" value="ECO:0007669"/>
    <property type="project" value="UniProtKB-KW"/>
</dbReference>
<dbReference type="Proteomes" id="UP001295423">
    <property type="component" value="Unassembled WGS sequence"/>
</dbReference>
<dbReference type="PANTHER" id="PTHR11920">
    <property type="entry name" value="GUANYLYL CYCLASE"/>
    <property type="match status" value="1"/>
</dbReference>
<dbReference type="GO" id="GO:0004383">
    <property type="term" value="F:guanylate cyclase activity"/>
    <property type="evidence" value="ECO:0007669"/>
    <property type="project" value="TreeGrafter"/>
</dbReference>
<name>A0AAD2FYR2_9STRA</name>
<feature type="transmembrane region" description="Helical" evidence="8">
    <location>
        <begin position="99"/>
        <end position="119"/>
    </location>
</feature>
<dbReference type="InterPro" id="IPR036971">
    <property type="entry name" value="PDEase_catalytic_dom_sf"/>
</dbReference>
<feature type="region of interest" description="Disordered" evidence="7">
    <location>
        <begin position="838"/>
        <end position="873"/>
    </location>
</feature>
<dbReference type="CDD" id="cd07302">
    <property type="entry name" value="CHD"/>
    <property type="match status" value="1"/>
</dbReference>
<dbReference type="SUPFAM" id="SSF55073">
    <property type="entry name" value="Nucleotide cyclase"/>
    <property type="match status" value="1"/>
</dbReference>
<evidence type="ECO:0000313" key="11">
    <source>
        <dbReference type="EMBL" id="CAJ1957210.1"/>
    </source>
</evidence>
<evidence type="ECO:0000313" key="12">
    <source>
        <dbReference type="Proteomes" id="UP001295423"/>
    </source>
</evidence>
<evidence type="ECO:0008006" key="13">
    <source>
        <dbReference type="Google" id="ProtNLM"/>
    </source>
</evidence>
<dbReference type="InterPro" id="IPR002073">
    <property type="entry name" value="PDEase_catalytic_dom"/>
</dbReference>
<dbReference type="EMBL" id="CAKOGP040001936">
    <property type="protein sequence ID" value="CAJ1957210.1"/>
    <property type="molecule type" value="Genomic_DNA"/>
</dbReference>
<dbReference type="GO" id="GO:0004114">
    <property type="term" value="F:3',5'-cyclic-nucleotide phosphodiesterase activity"/>
    <property type="evidence" value="ECO:0007669"/>
    <property type="project" value="InterPro"/>
</dbReference>
<comment type="subcellular location">
    <subcellularLocation>
        <location evidence="1">Membrane</location>
    </subcellularLocation>
</comment>
<keyword evidence="3" id="KW-0547">Nucleotide-binding</keyword>
<dbReference type="SUPFAM" id="SSF109604">
    <property type="entry name" value="HD-domain/PDEase-like"/>
    <property type="match status" value="1"/>
</dbReference>
<sequence>MDTMIGSVEQDYEQPLGGEKNTSLQDRFRRLRQASFVGMTSSSDDDDSSSESQNRSFAESHTDRAIHASSEMVHHNNHETIPDNAAVIRASKKARMYRILVVIVFSAFTICLPLTIYTISQQNSDDNFEELLSTLTAKLMSSVQLKLAEKLNAMDSFGRAFTSYELSSDQSWPMVTLPNFELRGGHVNELGDFLSVGFLPLVDSSMRDTWQNATQENLQWLTDANHICGTLTVSSDILQVDTSEGLTRDDSNGPFLPTWQQTPAEGSLININYLSHPRFADAATTAISTGSITLSQLEDAASLGEAHAVFKDYYNCLLSKSTDALIVDGSEYQNQPLSTMFFPVFGSFSKESRQTVGLISALVDFETLFVEALAKDTGGLLAVLENSCGDVFSFQIDGRLASYLGPFDLHNAKYDNLVKRFDLSSTQFRSASEVAINDAYCPYEINIYPQDALYNEYNTNQADVYAVIAACVALFLVFIGLIYDYYLHERMKNVEDAAEASRALVSSLFPENVRDRILGTQEPDSRRGSNESKRGSVVIGDTTSPRRTSNENGSIVEDFIKPIATPISSMMAGVASLAPAKMRLRFFLHEEDLQNASNHDGQRDFDHDEHASNPNPNVAPIADLFPHCTVLFADIEGFTAWSSERQPEQVFVLLQTIFQAFDRIAKKREVFKVETFGDCYIAVAGLPDPQPDHALRMTKFARSCLKKVNEITKKLEVSLGPGTGNLRMRFGLDSGPVTAGVLRGEKSRFQLFGATVNAASRMESTGKANRIQISPSTAQLLIEAGKENWIAPRSDGNTEVQGHSRRQTYWVLTRRQEPSGTDTSDTEANRPKFIPVTTLQSDEEEEKSVSSNGSVWGDEDEWKEDSDEMETSRQADRQVEWLVDLLQRLISQIVAGRGRKSREEFEPSEVIARDGTVLEEITESIELPKFDPRAAKAIAARSSAIRVPNELVSELREFVKSVSKNYRKNPFHNFSHAIHVTMSANKLLDRIVKPEFVNYHRESVFQIASDMHDYTYGITSDPLTHFAIMFATLIHDVDHTGVSNPRRNQEQPLLAEKYKSRSVAEQNSVDMAWDLLMEDRFQRLRRCLFATKAELKRFRQLVVNLVMATDIFEKEMKSIREARWARVFRSDISDSVSSAEFRNLKAAIVIEHIIQAADVAHTMQHWKVYTKWNECLFCEMYEAFQAGRSEKDPSEGWYKGELWFFDNYVIPLAKKLEECRVFGVASDECLNYALENRKEWAVKGEAMLEQMIRKIKQEPTPTPKVVNIGRRESIFLPPHKLQLRKPALTSEDEILKMEVIKPSFEKQAKGNNMLLEQKMSDSVSSVSPTDDEEEDTFSA</sequence>
<evidence type="ECO:0000259" key="9">
    <source>
        <dbReference type="PROSITE" id="PS50125"/>
    </source>
</evidence>
<evidence type="ECO:0000256" key="7">
    <source>
        <dbReference type="SAM" id="MobiDB-lite"/>
    </source>
</evidence>
<keyword evidence="6" id="KW-0456">Lyase</keyword>
<feature type="domain" description="PDEase" evidence="10">
    <location>
        <begin position="882"/>
        <end position="1111"/>
    </location>
</feature>
<dbReference type="PROSITE" id="PS50125">
    <property type="entry name" value="GUANYLATE_CYCLASE_2"/>
    <property type="match status" value="1"/>
</dbReference>
<evidence type="ECO:0000256" key="1">
    <source>
        <dbReference type="ARBA" id="ARBA00004370"/>
    </source>
</evidence>
<feature type="transmembrane region" description="Helical" evidence="8">
    <location>
        <begin position="464"/>
        <end position="483"/>
    </location>
</feature>
<comment type="caution">
    <text evidence="11">The sequence shown here is derived from an EMBL/GenBank/DDBJ whole genome shotgun (WGS) entry which is preliminary data.</text>
</comment>
<gene>
    <name evidence="11" type="ORF">CYCCA115_LOCUS16601</name>
</gene>
<evidence type="ECO:0000256" key="3">
    <source>
        <dbReference type="ARBA" id="ARBA00022741"/>
    </source>
</evidence>
<feature type="domain" description="Guanylate cyclase" evidence="9">
    <location>
        <begin position="629"/>
        <end position="763"/>
    </location>
</feature>
<dbReference type="GO" id="GO:0005886">
    <property type="term" value="C:plasma membrane"/>
    <property type="evidence" value="ECO:0007669"/>
    <property type="project" value="TreeGrafter"/>
</dbReference>
<protein>
    <recommendedName>
        <fullName evidence="13">Phosphodiesterase</fullName>
    </recommendedName>
</protein>
<dbReference type="Gene3D" id="3.30.70.1230">
    <property type="entry name" value="Nucleotide cyclase"/>
    <property type="match status" value="1"/>
</dbReference>
<reference evidence="11" key="1">
    <citation type="submission" date="2023-08" db="EMBL/GenBank/DDBJ databases">
        <authorList>
            <person name="Audoor S."/>
            <person name="Bilcke G."/>
        </authorList>
    </citation>
    <scope>NUCLEOTIDE SEQUENCE</scope>
</reference>
<dbReference type="InterPro" id="IPR003607">
    <property type="entry name" value="HD/PDEase_dom"/>
</dbReference>
<dbReference type="PROSITE" id="PS51845">
    <property type="entry name" value="PDEASE_I_2"/>
    <property type="match status" value="1"/>
</dbReference>
<keyword evidence="5 8" id="KW-0472">Membrane</keyword>
<evidence type="ECO:0000256" key="8">
    <source>
        <dbReference type="SAM" id="Phobius"/>
    </source>
</evidence>
<dbReference type="Pfam" id="PF00211">
    <property type="entry name" value="Guanylate_cyc"/>
    <property type="match status" value="1"/>
</dbReference>
<dbReference type="GO" id="GO:0007168">
    <property type="term" value="P:receptor guanylyl cyclase signaling pathway"/>
    <property type="evidence" value="ECO:0007669"/>
    <property type="project" value="TreeGrafter"/>
</dbReference>
<evidence type="ECO:0000259" key="10">
    <source>
        <dbReference type="PROSITE" id="PS51845"/>
    </source>
</evidence>
<dbReference type="InterPro" id="IPR029787">
    <property type="entry name" value="Nucleotide_cyclase"/>
</dbReference>
<dbReference type="Gene3D" id="1.10.1300.10">
    <property type="entry name" value="3'5'-cyclic nucleotide phosphodiesterase, catalytic domain"/>
    <property type="match status" value="1"/>
</dbReference>
<feature type="compositionally biased region" description="Acidic residues" evidence="7">
    <location>
        <begin position="1329"/>
        <end position="1339"/>
    </location>
</feature>
<feature type="compositionally biased region" description="Polar residues" evidence="7">
    <location>
        <begin position="541"/>
        <end position="552"/>
    </location>
</feature>
<dbReference type="GO" id="GO:0001653">
    <property type="term" value="F:peptide receptor activity"/>
    <property type="evidence" value="ECO:0007669"/>
    <property type="project" value="TreeGrafter"/>
</dbReference>
<dbReference type="SMART" id="SM00044">
    <property type="entry name" value="CYCc"/>
    <property type="match status" value="1"/>
</dbReference>
<evidence type="ECO:0000256" key="6">
    <source>
        <dbReference type="ARBA" id="ARBA00023239"/>
    </source>
</evidence>
<feature type="region of interest" description="Disordered" evidence="7">
    <location>
        <begin position="1"/>
        <end position="24"/>
    </location>
</feature>
<feature type="region of interest" description="Disordered" evidence="7">
    <location>
        <begin position="1310"/>
        <end position="1339"/>
    </location>
</feature>
<feature type="region of interest" description="Disordered" evidence="7">
    <location>
        <begin position="516"/>
        <end position="552"/>
    </location>
</feature>